<gene>
    <name evidence="2" type="ORF">CLV44_1024</name>
</gene>
<dbReference type="OrthoDB" id="4736977at2"/>
<dbReference type="AlphaFoldDB" id="A0A2P8F2Y5"/>
<feature type="chain" id="PRO_5015154990" description="Argininosuccinate lyase" evidence="1">
    <location>
        <begin position="22"/>
        <end position="109"/>
    </location>
</feature>
<dbReference type="EMBL" id="PYGI01000002">
    <property type="protein sequence ID" value="PSL16081.1"/>
    <property type="molecule type" value="Genomic_DNA"/>
</dbReference>
<protein>
    <recommendedName>
        <fullName evidence="4">Argininosuccinate lyase</fullName>
    </recommendedName>
</protein>
<dbReference type="Proteomes" id="UP000242133">
    <property type="component" value="Unassembled WGS sequence"/>
</dbReference>
<reference evidence="2 3" key="1">
    <citation type="submission" date="2018-03" db="EMBL/GenBank/DDBJ databases">
        <title>Genomic Encyclopedia of Archaeal and Bacterial Type Strains, Phase II (KMG-II): from individual species to whole genera.</title>
        <authorList>
            <person name="Goeker M."/>
        </authorList>
    </citation>
    <scope>NUCLEOTIDE SEQUENCE [LARGE SCALE GENOMIC DNA]</scope>
    <source>
        <strain evidence="2 3">DSM 17586</strain>
    </source>
</reference>
<evidence type="ECO:0008006" key="4">
    <source>
        <dbReference type="Google" id="ProtNLM"/>
    </source>
</evidence>
<proteinExistence type="predicted"/>
<dbReference type="RefSeq" id="WP_106590316.1">
    <property type="nucleotide sequence ID" value="NZ_PYGI01000002.1"/>
</dbReference>
<accession>A0A2P8F2Y5</accession>
<evidence type="ECO:0000256" key="1">
    <source>
        <dbReference type="SAM" id="SignalP"/>
    </source>
</evidence>
<keyword evidence="1" id="KW-0732">Signal</keyword>
<comment type="caution">
    <text evidence="2">The sequence shown here is derived from an EMBL/GenBank/DDBJ whole genome shotgun (WGS) entry which is preliminary data.</text>
</comment>
<name>A0A2P8F2Y5_9GAMM</name>
<sequence length="109" mass="12432">MQIKFLLPIVLSALFSLPAMAADYYVEITNKTGYIINYMHVSPGNKKSWEDDVLGNDVMVNGETQRVTLKGYSSPIFDIRLTDEDGDTYTFWDVNVHEYDLVVSEDDLD</sequence>
<organism evidence="2 3">
    <name type="scientific">Marinobacterium halophilum</name>
    <dbReference type="NCBI Taxonomy" id="267374"/>
    <lineage>
        <taxon>Bacteria</taxon>
        <taxon>Pseudomonadati</taxon>
        <taxon>Pseudomonadota</taxon>
        <taxon>Gammaproteobacteria</taxon>
        <taxon>Oceanospirillales</taxon>
        <taxon>Oceanospirillaceae</taxon>
        <taxon>Marinobacterium</taxon>
    </lineage>
</organism>
<feature type="signal peptide" evidence="1">
    <location>
        <begin position="1"/>
        <end position="21"/>
    </location>
</feature>
<evidence type="ECO:0000313" key="3">
    <source>
        <dbReference type="Proteomes" id="UP000242133"/>
    </source>
</evidence>
<evidence type="ECO:0000313" key="2">
    <source>
        <dbReference type="EMBL" id="PSL16081.1"/>
    </source>
</evidence>
<keyword evidence="3" id="KW-1185">Reference proteome</keyword>